<reference evidence="2" key="2">
    <citation type="journal article" date="2023" name="Microbiol Resour">
        <title>Decontamination and Annotation of the Draft Genome Sequence of the Oomycete Lagenidium giganteum ARSEF 373.</title>
        <authorList>
            <person name="Morgan W.R."/>
            <person name="Tartar A."/>
        </authorList>
    </citation>
    <scope>NUCLEOTIDE SEQUENCE</scope>
    <source>
        <strain evidence="2">ARSEF 373</strain>
    </source>
</reference>
<dbReference type="GO" id="GO:0046404">
    <property type="term" value="F:ATP-dependent polydeoxyribonucleotide 5'-hydroxyl-kinase activity"/>
    <property type="evidence" value="ECO:0007669"/>
    <property type="project" value="TreeGrafter"/>
</dbReference>
<dbReference type="Proteomes" id="UP001146120">
    <property type="component" value="Unassembled WGS sequence"/>
</dbReference>
<dbReference type="InterPro" id="IPR036412">
    <property type="entry name" value="HAD-like_sf"/>
</dbReference>
<dbReference type="GO" id="GO:0006281">
    <property type="term" value="P:DNA repair"/>
    <property type="evidence" value="ECO:0007669"/>
    <property type="project" value="TreeGrafter"/>
</dbReference>
<accession>A0AAV2YNE9</accession>
<evidence type="ECO:0000256" key="1">
    <source>
        <dbReference type="SAM" id="MobiDB-lite"/>
    </source>
</evidence>
<keyword evidence="3" id="KW-1185">Reference proteome</keyword>
<dbReference type="Gene3D" id="3.40.50.300">
    <property type="entry name" value="P-loop containing nucleotide triphosphate hydrolases"/>
    <property type="match status" value="1"/>
</dbReference>
<dbReference type="Pfam" id="PF13671">
    <property type="entry name" value="AAA_33"/>
    <property type="match status" value="1"/>
</dbReference>
<gene>
    <name evidence="2" type="ORF">N0F65_001854</name>
</gene>
<dbReference type="InterPro" id="IPR006551">
    <property type="entry name" value="Polynucleotide_phosphatase"/>
</dbReference>
<dbReference type="InterPro" id="IPR023214">
    <property type="entry name" value="HAD_sf"/>
</dbReference>
<dbReference type="InterPro" id="IPR027417">
    <property type="entry name" value="P-loop_NTPase"/>
</dbReference>
<evidence type="ECO:0000313" key="3">
    <source>
        <dbReference type="Proteomes" id="UP001146120"/>
    </source>
</evidence>
<dbReference type="InterPro" id="IPR013954">
    <property type="entry name" value="PNK3P"/>
</dbReference>
<dbReference type="NCBIfam" id="TIGR01664">
    <property type="entry name" value="DNA-3'-Pase"/>
    <property type="match status" value="1"/>
</dbReference>
<dbReference type="PANTHER" id="PTHR12083:SF9">
    <property type="entry name" value="BIFUNCTIONAL POLYNUCLEOTIDE PHOSPHATASE_KINASE"/>
    <property type="match status" value="1"/>
</dbReference>
<reference evidence="2" key="1">
    <citation type="submission" date="2022-11" db="EMBL/GenBank/DDBJ databases">
        <authorList>
            <person name="Morgan W.R."/>
            <person name="Tartar A."/>
        </authorList>
    </citation>
    <scope>NUCLEOTIDE SEQUENCE</scope>
    <source>
        <strain evidence="2">ARSEF 373</strain>
    </source>
</reference>
<dbReference type="SUPFAM" id="SSF56784">
    <property type="entry name" value="HAD-like"/>
    <property type="match status" value="1"/>
</dbReference>
<dbReference type="SUPFAM" id="SSF52540">
    <property type="entry name" value="P-loop containing nucleoside triphosphate hydrolases"/>
    <property type="match status" value="1"/>
</dbReference>
<name>A0AAV2YNE9_9STRA</name>
<dbReference type="Gene3D" id="3.40.50.1000">
    <property type="entry name" value="HAD superfamily/HAD-like"/>
    <property type="match status" value="1"/>
</dbReference>
<protein>
    <recommendedName>
        <fullName evidence="4">Bifunctional polynucleotide phosphatase/kinase</fullName>
    </recommendedName>
</protein>
<proteinExistence type="predicted"/>
<dbReference type="NCBIfam" id="TIGR01662">
    <property type="entry name" value="HAD-SF-IIIA"/>
    <property type="match status" value="1"/>
</dbReference>
<dbReference type="EMBL" id="DAKRPA010000201">
    <property type="protein sequence ID" value="DAZ95515.1"/>
    <property type="molecule type" value="Genomic_DNA"/>
</dbReference>
<evidence type="ECO:0000313" key="2">
    <source>
        <dbReference type="EMBL" id="DAZ95515.1"/>
    </source>
</evidence>
<sequence>MPSTDSRAKPSLRMDDRDAAAEDVAEQRRKRSKIADHVPTNPPAGAMPPRPSIRAWQQLHDGSLLMLDAREEAAVAMERAGKDGVAAVKIAGFDLDGTLITTKSGKRFAVDARDWKLFHPTLVAAKLEELVRTGFRIVLFSNQNGLDKGHVTPKELQDKLEAIVKKLDLPMLVLLATRDDQMRKPRIGAWKAMHKLLEDAPLDLENSFYCGDAAGRPKIDGAGGRKKDFAATDYKFALNVGIAFHTPEALFLSSKQRVHVRPDMWEVGFDPRSIKVGEGPPVLDPRDAPLGKTGGHEMVVMCGSPASGKSFFSNHYFGSAYVVVNQDELKTVAACKKRALEALNNGKSVVIDSTNRDPRTRKEWVTMAQSQGISVRCFYADISKDLAMHLNTFRHLTSTKKIPDVVIHTFYKNIAPPSFQADSTHMDADALALLRFFL</sequence>
<dbReference type="InterPro" id="IPR006549">
    <property type="entry name" value="HAD-SF_hydro_IIIA"/>
</dbReference>
<evidence type="ECO:0008006" key="4">
    <source>
        <dbReference type="Google" id="ProtNLM"/>
    </source>
</evidence>
<feature type="compositionally biased region" description="Pro residues" evidence="1">
    <location>
        <begin position="40"/>
        <end position="51"/>
    </location>
</feature>
<dbReference type="Pfam" id="PF08645">
    <property type="entry name" value="PNK3P"/>
    <property type="match status" value="1"/>
</dbReference>
<dbReference type="GO" id="GO:0003690">
    <property type="term" value="F:double-stranded DNA binding"/>
    <property type="evidence" value="ECO:0007669"/>
    <property type="project" value="TreeGrafter"/>
</dbReference>
<feature type="compositionally biased region" description="Basic and acidic residues" evidence="1">
    <location>
        <begin position="1"/>
        <end position="20"/>
    </location>
</feature>
<dbReference type="AlphaFoldDB" id="A0AAV2YNE9"/>
<feature type="region of interest" description="Disordered" evidence="1">
    <location>
        <begin position="1"/>
        <end position="51"/>
    </location>
</feature>
<dbReference type="GO" id="GO:0046403">
    <property type="term" value="F:polynucleotide 3'-phosphatase activity"/>
    <property type="evidence" value="ECO:0007669"/>
    <property type="project" value="TreeGrafter"/>
</dbReference>
<organism evidence="2 3">
    <name type="scientific">Lagenidium giganteum</name>
    <dbReference type="NCBI Taxonomy" id="4803"/>
    <lineage>
        <taxon>Eukaryota</taxon>
        <taxon>Sar</taxon>
        <taxon>Stramenopiles</taxon>
        <taxon>Oomycota</taxon>
        <taxon>Peronosporomycetes</taxon>
        <taxon>Pythiales</taxon>
        <taxon>Pythiaceae</taxon>
    </lineage>
</organism>
<dbReference type="PANTHER" id="PTHR12083">
    <property type="entry name" value="BIFUNCTIONAL POLYNUCLEOTIDE PHOSPHATASE/KINASE"/>
    <property type="match status" value="1"/>
</dbReference>
<comment type="caution">
    <text evidence="2">The sequence shown here is derived from an EMBL/GenBank/DDBJ whole genome shotgun (WGS) entry which is preliminary data.</text>
</comment>